<evidence type="ECO:0000259" key="1">
    <source>
        <dbReference type="PROSITE" id="PS51186"/>
    </source>
</evidence>
<dbReference type="InterPro" id="IPR016181">
    <property type="entry name" value="Acyl_CoA_acyltransferase"/>
</dbReference>
<dbReference type="Pfam" id="PF00583">
    <property type="entry name" value="Acetyltransf_1"/>
    <property type="match status" value="1"/>
</dbReference>
<dbReference type="AlphaFoldDB" id="A0A1C3ELE6"/>
<dbReference type="RefSeq" id="WP_068901153.1">
    <property type="nucleotide sequence ID" value="NZ_JBHUIF010000013.1"/>
</dbReference>
<reference evidence="2 3" key="1">
    <citation type="submission" date="2016-05" db="EMBL/GenBank/DDBJ databases">
        <title>Genomic Taxonomy of the Vibrionaceae.</title>
        <authorList>
            <person name="Gomez-Gil B."/>
            <person name="Enciso-Ibarra J."/>
        </authorList>
    </citation>
    <scope>NUCLEOTIDE SEQUENCE [LARGE SCALE GENOMIC DNA]</scope>
    <source>
        <strain evidence="2 3">CAIM 1920</strain>
    </source>
</reference>
<dbReference type="CDD" id="cd04301">
    <property type="entry name" value="NAT_SF"/>
    <property type="match status" value="1"/>
</dbReference>
<keyword evidence="2" id="KW-0808">Transferase</keyword>
<dbReference type="SUPFAM" id="SSF55729">
    <property type="entry name" value="Acyl-CoA N-acyltransferases (Nat)"/>
    <property type="match status" value="1"/>
</dbReference>
<keyword evidence="3" id="KW-1185">Reference proteome</keyword>
<dbReference type="OrthoDB" id="8304386at2"/>
<name>A0A1C3ELE6_9GAMM</name>
<dbReference type="Proteomes" id="UP000094936">
    <property type="component" value="Unassembled WGS sequence"/>
</dbReference>
<evidence type="ECO:0000313" key="3">
    <source>
        <dbReference type="Proteomes" id="UP000094936"/>
    </source>
</evidence>
<comment type="caution">
    <text evidence="2">The sequence shown here is derived from an EMBL/GenBank/DDBJ whole genome shotgun (WGS) entry which is preliminary data.</text>
</comment>
<proteinExistence type="predicted"/>
<organism evidence="2 3">
    <name type="scientific">Veronia pacifica</name>
    <dbReference type="NCBI Taxonomy" id="1080227"/>
    <lineage>
        <taxon>Bacteria</taxon>
        <taxon>Pseudomonadati</taxon>
        <taxon>Pseudomonadota</taxon>
        <taxon>Gammaproteobacteria</taxon>
        <taxon>Vibrionales</taxon>
        <taxon>Vibrionaceae</taxon>
        <taxon>Veronia</taxon>
    </lineage>
</organism>
<dbReference type="GO" id="GO:0016747">
    <property type="term" value="F:acyltransferase activity, transferring groups other than amino-acyl groups"/>
    <property type="evidence" value="ECO:0007669"/>
    <property type="project" value="InterPro"/>
</dbReference>
<dbReference type="Gene3D" id="3.40.630.30">
    <property type="match status" value="1"/>
</dbReference>
<sequence length="162" mass="17561">MIHIERLTESHIDAVKLITLADEQVKFAGTSEEFLADGDATTHLFVIISDDTVVGFFKIDTAYASNYHFCPETGLGLRAFVIDRKQQGKGLGTASVKALIPSIKQHYPQRDCIYLTVNCKNPAAKACYLKGGFTDTGEKYLGGAAGPQNIMNAELNALTMAS</sequence>
<accession>A0A1C3ELE6</accession>
<dbReference type="InterPro" id="IPR000182">
    <property type="entry name" value="GNAT_dom"/>
</dbReference>
<feature type="domain" description="N-acetyltransferase" evidence="1">
    <location>
        <begin position="2"/>
        <end position="162"/>
    </location>
</feature>
<dbReference type="EMBL" id="LYBM01000011">
    <property type="protein sequence ID" value="ODA34051.1"/>
    <property type="molecule type" value="Genomic_DNA"/>
</dbReference>
<dbReference type="PROSITE" id="PS51186">
    <property type="entry name" value="GNAT"/>
    <property type="match status" value="1"/>
</dbReference>
<dbReference type="STRING" id="1080227.A8L45_08380"/>
<evidence type="ECO:0000313" key="2">
    <source>
        <dbReference type="EMBL" id="ODA34051.1"/>
    </source>
</evidence>
<gene>
    <name evidence="2" type="ORF">A8L45_08380</name>
</gene>
<protein>
    <submittedName>
        <fullName evidence="2">Acetyltransferase</fullName>
    </submittedName>
</protein>